<dbReference type="Gramene" id="OE9A087690T1">
    <property type="protein sequence ID" value="OE9A087690C1"/>
    <property type="gene ID" value="OE9A087690"/>
</dbReference>
<dbReference type="AlphaFoldDB" id="A0A8S0QMD1"/>
<proteinExistence type="predicted"/>
<keyword evidence="2" id="KW-1185">Reference proteome</keyword>
<comment type="caution">
    <text evidence="1">The sequence shown here is derived from an EMBL/GenBank/DDBJ whole genome shotgun (WGS) entry which is preliminary data.</text>
</comment>
<dbReference type="EMBL" id="CACTIH010001869">
    <property type="protein sequence ID" value="CAA2966820.1"/>
    <property type="molecule type" value="Genomic_DNA"/>
</dbReference>
<dbReference type="Proteomes" id="UP000594638">
    <property type="component" value="Unassembled WGS sequence"/>
</dbReference>
<reference evidence="1 2" key="1">
    <citation type="submission" date="2019-12" db="EMBL/GenBank/DDBJ databases">
        <authorList>
            <person name="Alioto T."/>
            <person name="Alioto T."/>
            <person name="Gomez Garrido J."/>
        </authorList>
    </citation>
    <scope>NUCLEOTIDE SEQUENCE [LARGE SCALE GENOMIC DNA]</scope>
</reference>
<gene>
    <name evidence="1" type="ORF">OLEA9_A087690</name>
</gene>
<evidence type="ECO:0000313" key="2">
    <source>
        <dbReference type="Proteomes" id="UP000594638"/>
    </source>
</evidence>
<name>A0A8S0QMD1_OLEEU</name>
<evidence type="ECO:0000313" key="1">
    <source>
        <dbReference type="EMBL" id="CAA2966820.1"/>
    </source>
</evidence>
<accession>A0A8S0QMD1</accession>
<sequence length="133" mass="14736">MKEARCAGHFRGARMFPGILGSFWDTVCTPNSGQVMAMEGTQPDFQAFFDSFWALCPGHVQDASWTRTHPSYDRDGAYFSGISGQFLGTVCRPCNVQDVAGMQPDFHVFLGSFCSVQAMFGTRLGRRGMQPDF</sequence>
<organism evidence="1 2">
    <name type="scientific">Olea europaea subsp. europaea</name>
    <dbReference type="NCBI Taxonomy" id="158383"/>
    <lineage>
        <taxon>Eukaryota</taxon>
        <taxon>Viridiplantae</taxon>
        <taxon>Streptophyta</taxon>
        <taxon>Embryophyta</taxon>
        <taxon>Tracheophyta</taxon>
        <taxon>Spermatophyta</taxon>
        <taxon>Magnoliopsida</taxon>
        <taxon>eudicotyledons</taxon>
        <taxon>Gunneridae</taxon>
        <taxon>Pentapetalae</taxon>
        <taxon>asterids</taxon>
        <taxon>lamiids</taxon>
        <taxon>Lamiales</taxon>
        <taxon>Oleaceae</taxon>
        <taxon>Oleeae</taxon>
        <taxon>Olea</taxon>
    </lineage>
</organism>
<protein>
    <submittedName>
        <fullName evidence="1">Uncharacterized protein</fullName>
    </submittedName>
</protein>